<feature type="coiled-coil region" evidence="1">
    <location>
        <begin position="278"/>
        <end position="312"/>
    </location>
</feature>
<evidence type="ECO:0000313" key="4">
    <source>
        <dbReference type="Proteomes" id="UP001165367"/>
    </source>
</evidence>
<evidence type="ECO:0000313" key="3">
    <source>
        <dbReference type="EMBL" id="MCG2617753.1"/>
    </source>
</evidence>
<comment type="caution">
    <text evidence="3">The sequence shown here is derived from an EMBL/GenBank/DDBJ whole genome shotgun (WGS) entry which is preliminary data.</text>
</comment>
<dbReference type="Proteomes" id="UP001165367">
    <property type="component" value="Unassembled WGS sequence"/>
</dbReference>
<protein>
    <submittedName>
        <fullName evidence="3">DUF3450 domain-containing protein</fullName>
    </submittedName>
</protein>
<dbReference type="EMBL" id="JAKLTR010000025">
    <property type="protein sequence ID" value="MCG2617753.1"/>
    <property type="molecule type" value="Genomic_DNA"/>
</dbReference>
<feature type="signal peptide" evidence="2">
    <location>
        <begin position="1"/>
        <end position="19"/>
    </location>
</feature>
<keyword evidence="4" id="KW-1185">Reference proteome</keyword>
<reference evidence="3" key="1">
    <citation type="submission" date="2022-01" db="EMBL/GenBank/DDBJ databases">
        <authorList>
            <person name="Jo J.-H."/>
            <person name="Im W.-T."/>
        </authorList>
    </citation>
    <scope>NUCLEOTIDE SEQUENCE</scope>
    <source>
        <strain evidence="3">NA20</strain>
    </source>
</reference>
<evidence type="ECO:0000256" key="2">
    <source>
        <dbReference type="SAM" id="SignalP"/>
    </source>
</evidence>
<name>A0ABS9KZL2_9BACT</name>
<evidence type="ECO:0000256" key="1">
    <source>
        <dbReference type="SAM" id="Coils"/>
    </source>
</evidence>
<keyword evidence="2" id="KW-0732">Signal</keyword>
<gene>
    <name evidence="3" type="ORF">LZZ85_25855</name>
</gene>
<proteinExistence type="predicted"/>
<dbReference type="RefSeq" id="WP_237876574.1">
    <property type="nucleotide sequence ID" value="NZ_JAKLTR010000025.1"/>
</dbReference>
<sequence length="321" mass="35649">MKRHTIFIGVLAAVFFAEAKAQTGNFTTVNTDWLNIRAGRDDHSGWGYGYDNTADQRPNATDRPVFFMNHHFGITLSAHSFYGGIRFYNQAWPGATYDPATGAKMVMSLVNGNVGVNTTDPDEKLVVYGGNLKIFSGGAEGARLIWRGGVNGLQEYRTRVGTDGNLDFFTTEGNHSTLTLTQDRNVGIGTMDPKGYKLAVAGNMIAEKIKVKAYANWPDYVFDSSYILPSLKDVESFILKNKHLPGIPSAGSMRENGIDLADNQAALLQKIEELTLYLIDQEKEKTEQKNRIDKQEKEIDQLKKQLNEVIEMQSRLVGAGR</sequence>
<feature type="chain" id="PRO_5046190812" evidence="2">
    <location>
        <begin position="20"/>
        <end position="321"/>
    </location>
</feature>
<accession>A0ABS9KZL2</accession>
<organism evidence="3 4">
    <name type="scientific">Terrimonas ginsenosidimutans</name>
    <dbReference type="NCBI Taxonomy" id="2908004"/>
    <lineage>
        <taxon>Bacteria</taxon>
        <taxon>Pseudomonadati</taxon>
        <taxon>Bacteroidota</taxon>
        <taxon>Chitinophagia</taxon>
        <taxon>Chitinophagales</taxon>
        <taxon>Chitinophagaceae</taxon>
        <taxon>Terrimonas</taxon>
    </lineage>
</organism>
<keyword evidence="1" id="KW-0175">Coiled coil</keyword>